<dbReference type="EMBL" id="JAVEPI010000002">
    <property type="protein sequence ID" value="KAK1443947.1"/>
    <property type="molecule type" value="Genomic_DNA"/>
</dbReference>
<dbReference type="InterPro" id="IPR000169">
    <property type="entry name" value="Pept_cys_AS"/>
</dbReference>
<dbReference type="PROSITE" id="PS00640">
    <property type="entry name" value="THIOL_PROTEASE_ASN"/>
    <property type="match status" value="1"/>
</dbReference>
<evidence type="ECO:0000256" key="1">
    <source>
        <dbReference type="ARBA" id="ARBA00008455"/>
    </source>
</evidence>
<dbReference type="Pfam" id="PF00112">
    <property type="entry name" value="Peptidase_C1"/>
    <property type="match status" value="1"/>
</dbReference>
<dbReference type="InterPro" id="IPR025661">
    <property type="entry name" value="Pept_asp_AS"/>
</dbReference>
<evidence type="ECO:0000256" key="4">
    <source>
        <dbReference type="ARBA" id="ARBA00023180"/>
    </source>
</evidence>
<protein>
    <submittedName>
        <fullName evidence="7">Cysteine proteinases like protein</fullName>
    </submittedName>
</protein>
<keyword evidence="8" id="KW-1185">Reference proteome</keyword>
<comment type="caution">
    <text evidence="7">The sequence shown here is derived from an EMBL/GenBank/DDBJ whole genome shotgun (WGS) entry which is preliminary data.</text>
</comment>
<dbReference type="PROSITE" id="PS00639">
    <property type="entry name" value="THIOL_PROTEASE_HIS"/>
    <property type="match status" value="1"/>
</dbReference>
<gene>
    <name evidence="7" type="ORF">BgAZ_208230</name>
</gene>
<dbReference type="GO" id="GO:0006508">
    <property type="term" value="P:proteolysis"/>
    <property type="evidence" value="ECO:0007669"/>
    <property type="project" value="InterPro"/>
</dbReference>
<dbReference type="SMART" id="SM00645">
    <property type="entry name" value="Pept_C1"/>
    <property type="match status" value="1"/>
</dbReference>
<evidence type="ECO:0000256" key="3">
    <source>
        <dbReference type="ARBA" id="ARBA00023157"/>
    </source>
</evidence>
<dbReference type="InterPro" id="IPR013128">
    <property type="entry name" value="Peptidase_C1A"/>
</dbReference>
<dbReference type="InterPro" id="IPR000668">
    <property type="entry name" value="Peptidase_C1A_C"/>
</dbReference>
<dbReference type="PROSITE" id="PS00139">
    <property type="entry name" value="THIOL_PROTEASE_CYS"/>
    <property type="match status" value="1"/>
</dbReference>
<dbReference type="Pfam" id="PF08246">
    <property type="entry name" value="Inhibitor_I29"/>
    <property type="match status" value="1"/>
</dbReference>
<keyword evidence="2" id="KW-0865">Zymogen</keyword>
<feature type="transmembrane region" description="Helical" evidence="5">
    <location>
        <begin position="35"/>
        <end position="58"/>
    </location>
</feature>
<name>A0AAD8PEM0_BABGI</name>
<dbReference type="GO" id="GO:0008234">
    <property type="term" value="F:cysteine-type peptidase activity"/>
    <property type="evidence" value="ECO:0007669"/>
    <property type="project" value="InterPro"/>
</dbReference>
<dbReference type="InterPro" id="IPR039417">
    <property type="entry name" value="Peptidase_C1A_papain-like"/>
</dbReference>
<accession>A0AAD8PEM0</accession>
<dbReference type="AlphaFoldDB" id="A0AAD8PEM0"/>
<keyword evidence="3" id="KW-1015">Disulfide bond</keyword>
<keyword evidence="5" id="KW-0812">Transmembrane</keyword>
<dbReference type="InterPro" id="IPR025660">
    <property type="entry name" value="Pept_his_AS"/>
</dbReference>
<comment type="similarity">
    <text evidence="1">Belongs to the peptidase C1 family.</text>
</comment>
<feature type="domain" description="Peptidase C1A papain C-terminal" evidence="6">
    <location>
        <begin position="265"/>
        <end position="476"/>
    </location>
</feature>
<dbReference type="PRINTS" id="PR00705">
    <property type="entry name" value="PAPAIN"/>
</dbReference>
<dbReference type="Gene3D" id="3.90.70.10">
    <property type="entry name" value="Cysteine proteinases"/>
    <property type="match status" value="1"/>
</dbReference>
<dbReference type="Proteomes" id="UP001230268">
    <property type="component" value="Unassembled WGS sequence"/>
</dbReference>
<keyword evidence="5" id="KW-0472">Membrane</keyword>
<evidence type="ECO:0000313" key="7">
    <source>
        <dbReference type="EMBL" id="KAK1443947.1"/>
    </source>
</evidence>
<dbReference type="SUPFAM" id="SSF54001">
    <property type="entry name" value="Cysteine proteinases"/>
    <property type="match status" value="1"/>
</dbReference>
<keyword evidence="4" id="KW-0325">Glycoprotein</keyword>
<dbReference type="CDD" id="cd02248">
    <property type="entry name" value="Peptidase_C1A"/>
    <property type="match status" value="1"/>
</dbReference>
<proteinExistence type="inferred from homology"/>
<evidence type="ECO:0000259" key="6">
    <source>
        <dbReference type="SMART" id="SM00645"/>
    </source>
</evidence>
<keyword evidence="5" id="KW-1133">Transmembrane helix</keyword>
<dbReference type="PANTHER" id="PTHR12411">
    <property type="entry name" value="CYSTEINE PROTEASE FAMILY C1-RELATED"/>
    <property type="match status" value="1"/>
</dbReference>
<dbReference type="InterPro" id="IPR038765">
    <property type="entry name" value="Papain-like_cys_pep_sf"/>
</dbReference>
<organism evidence="7 8">
    <name type="scientific">Babesia gibsoni</name>
    <dbReference type="NCBI Taxonomy" id="33632"/>
    <lineage>
        <taxon>Eukaryota</taxon>
        <taxon>Sar</taxon>
        <taxon>Alveolata</taxon>
        <taxon>Apicomplexa</taxon>
        <taxon>Aconoidasida</taxon>
        <taxon>Piroplasmida</taxon>
        <taxon>Babesiidae</taxon>
        <taxon>Babesia</taxon>
    </lineage>
</organism>
<dbReference type="InterPro" id="IPR013201">
    <property type="entry name" value="Prot_inhib_I29"/>
</dbReference>
<sequence>MEGEIAVSSDSPNAVLDDLSLNKKDESNIKLKTTVAYIIAFLVLIFIAATTLTHYFFLRNENYTGNLKDRLTDRVEYTHWVKPSFKTPAHDEVYRALKSEIVSSGIDIISGPFDACLTKGWKVNCLDGENNIRGVLEWELNIVAFILATEKNSVNIKDELQSILAHKQFSIVNGINYTNEDEFTQRYYNFRDNRKMIETHNSKADRSYDKGYSWASEYSEEDTGMAILQGSSGQNMLYRYVDGKFINTQDISPLYKANGDEIILKDWRDENVVSPVINQGVCGACWAIATASLIDSYRAIKTGKLVVHSPQHLLDCTASRFNCVVGGNHEVALKFVIDNGICPTDNYPYFATKMICKAHQCLEKYKVENMVKLDEHTIEDHLNNHGPVLAAIKLSRDFMQYAGGIFDGSCRARLSHSILIVGYGRNTRTGKEFWIIKNSWGVKWGYDGYFKLSRMRTREFTRPDTFCNVSTHAFGLRVK</sequence>
<evidence type="ECO:0000313" key="8">
    <source>
        <dbReference type="Proteomes" id="UP001230268"/>
    </source>
</evidence>
<evidence type="ECO:0000256" key="5">
    <source>
        <dbReference type="SAM" id="Phobius"/>
    </source>
</evidence>
<evidence type="ECO:0000256" key="2">
    <source>
        <dbReference type="ARBA" id="ARBA00023145"/>
    </source>
</evidence>
<reference evidence="7" key="1">
    <citation type="submission" date="2023-08" db="EMBL/GenBank/DDBJ databases">
        <title>Draft sequence of the Babesia gibsoni genome.</title>
        <authorList>
            <person name="Yamagishi J.Y."/>
            <person name="Xuan X.X."/>
        </authorList>
    </citation>
    <scope>NUCLEOTIDE SEQUENCE</scope>
    <source>
        <strain evidence="7">Azabu</strain>
    </source>
</reference>